<gene>
    <name evidence="2" type="ORF">ACFOJ9_30740</name>
</gene>
<name>A0ABV7MYF8_9HYPH</name>
<dbReference type="EMBL" id="JBHRVD010000001">
    <property type="protein sequence ID" value="MFC3326102.1"/>
    <property type="molecule type" value="Genomic_DNA"/>
</dbReference>
<evidence type="ECO:0000313" key="2">
    <source>
        <dbReference type="EMBL" id="MFC3326102.1"/>
    </source>
</evidence>
<dbReference type="Proteomes" id="UP001595648">
    <property type="component" value="Unassembled WGS sequence"/>
</dbReference>
<dbReference type="InterPro" id="IPR001466">
    <property type="entry name" value="Beta-lactam-related"/>
</dbReference>
<accession>A0ABV7MYF8</accession>
<feature type="domain" description="Beta-lactamase-related" evidence="1">
    <location>
        <begin position="124"/>
        <end position="383"/>
    </location>
</feature>
<keyword evidence="3" id="KW-1185">Reference proteome</keyword>
<dbReference type="InterPro" id="IPR012338">
    <property type="entry name" value="Beta-lactam/transpept-like"/>
</dbReference>
<evidence type="ECO:0000313" key="3">
    <source>
        <dbReference type="Proteomes" id="UP001595648"/>
    </source>
</evidence>
<dbReference type="RefSeq" id="WP_378984673.1">
    <property type="nucleotide sequence ID" value="NZ_JBHRVD010000001.1"/>
</dbReference>
<dbReference type="SUPFAM" id="SSF56601">
    <property type="entry name" value="beta-lactamase/transpeptidase-like"/>
    <property type="match status" value="1"/>
</dbReference>
<keyword evidence="2" id="KW-0378">Hydrolase</keyword>
<protein>
    <submittedName>
        <fullName evidence="2">Serine hydrolase domain-containing protein</fullName>
        <ecNumber evidence="2">3.-.-.-</ecNumber>
    </submittedName>
</protein>
<dbReference type="Gene3D" id="3.40.710.10">
    <property type="entry name" value="DD-peptidase/beta-lactamase superfamily"/>
    <property type="match status" value="1"/>
</dbReference>
<sequence length="403" mass="44810">MAEYGLRASLDNVTEGVVDFGGQCYPDGRASDPCALGWMRGVPPPADKLVTLEGGTAWAFPQLRWSLSHMRELRPTVNVSRGRGAPSPLDRNDKSTDIDALTFADADGRTHRFDEALFETYTDGIVVLHRGHIVYERYFGALESHLPHSCQSISKSYTGTLAAALVHEGVLDEWKMIPYYVPELRGTGWEDATMRQVMDMQTGLSHPEDQTKGAEAYGLRYDYLRTVRKQGAHGVFSYMTVNTDVLAWVLARVTGHSFARLLHERLWVPLGCEEDGYIEIDPAGMPRVGSGLNATLRDLARFGELMRCEGASNGKQLIPASVVYDFQKGDHPAKLQLPFGYTYRSQWWVSHNDLDALEARGMHGQRLYVAPKAEMVIARFASHPAVDPIIEAQMLAVGRALRA</sequence>
<organism evidence="2 3">
    <name type="scientific">Mesorhizobium cantuariense</name>
    <dbReference type="NCBI Taxonomy" id="1300275"/>
    <lineage>
        <taxon>Bacteria</taxon>
        <taxon>Pseudomonadati</taxon>
        <taxon>Pseudomonadota</taxon>
        <taxon>Alphaproteobacteria</taxon>
        <taxon>Hyphomicrobiales</taxon>
        <taxon>Phyllobacteriaceae</taxon>
        <taxon>Mesorhizobium</taxon>
    </lineage>
</organism>
<evidence type="ECO:0000259" key="1">
    <source>
        <dbReference type="Pfam" id="PF00144"/>
    </source>
</evidence>
<comment type="caution">
    <text evidence="2">The sequence shown here is derived from an EMBL/GenBank/DDBJ whole genome shotgun (WGS) entry which is preliminary data.</text>
</comment>
<dbReference type="EC" id="3.-.-.-" evidence="2"/>
<reference evidence="3" key="1">
    <citation type="journal article" date="2019" name="Int. J. Syst. Evol. Microbiol.">
        <title>The Global Catalogue of Microorganisms (GCM) 10K type strain sequencing project: providing services to taxonomists for standard genome sequencing and annotation.</title>
        <authorList>
            <consortium name="The Broad Institute Genomics Platform"/>
            <consortium name="The Broad Institute Genome Sequencing Center for Infectious Disease"/>
            <person name="Wu L."/>
            <person name="Ma J."/>
        </authorList>
    </citation>
    <scope>NUCLEOTIDE SEQUENCE [LARGE SCALE GENOMIC DNA]</scope>
    <source>
        <strain evidence="3">ICMP 19515</strain>
    </source>
</reference>
<proteinExistence type="predicted"/>
<dbReference type="PANTHER" id="PTHR43283">
    <property type="entry name" value="BETA-LACTAMASE-RELATED"/>
    <property type="match status" value="1"/>
</dbReference>
<dbReference type="GO" id="GO:0016787">
    <property type="term" value="F:hydrolase activity"/>
    <property type="evidence" value="ECO:0007669"/>
    <property type="project" value="UniProtKB-KW"/>
</dbReference>
<dbReference type="Pfam" id="PF00144">
    <property type="entry name" value="Beta-lactamase"/>
    <property type="match status" value="1"/>
</dbReference>
<dbReference type="PANTHER" id="PTHR43283:SF7">
    <property type="entry name" value="BETA-LACTAMASE-RELATED DOMAIN-CONTAINING PROTEIN"/>
    <property type="match status" value="1"/>
</dbReference>
<dbReference type="InterPro" id="IPR050789">
    <property type="entry name" value="Diverse_Enzym_Activities"/>
</dbReference>